<organism evidence="1 2">
    <name type="scientific">Amphibalanus amphitrite</name>
    <name type="common">Striped barnacle</name>
    <name type="synonym">Balanus amphitrite</name>
    <dbReference type="NCBI Taxonomy" id="1232801"/>
    <lineage>
        <taxon>Eukaryota</taxon>
        <taxon>Metazoa</taxon>
        <taxon>Ecdysozoa</taxon>
        <taxon>Arthropoda</taxon>
        <taxon>Crustacea</taxon>
        <taxon>Multicrustacea</taxon>
        <taxon>Cirripedia</taxon>
        <taxon>Thoracica</taxon>
        <taxon>Thoracicalcarea</taxon>
        <taxon>Balanomorpha</taxon>
        <taxon>Balanoidea</taxon>
        <taxon>Balanidae</taxon>
        <taxon>Amphibalaninae</taxon>
        <taxon>Amphibalanus</taxon>
    </lineage>
</organism>
<evidence type="ECO:0000313" key="1">
    <source>
        <dbReference type="EMBL" id="KAF0289473.1"/>
    </source>
</evidence>
<evidence type="ECO:0000313" key="2">
    <source>
        <dbReference type="Proteomes" id="UP000440578"/>
    </source>
</evidence>
<dbReference type="PANTHER" id="PTHR47331">
    <property type="entry name" value="PHD-TYPE DOMAIN-CONTAINING PROTEIN"/>
    <property type="match status" value="1"/>
</dbReference>
<reference evidence="1 2" key="1">
    <citation type="submission" date="2019-07" db="EMBL/GenBank/DDBJ databases">
        <title>Draft genome assembly of a fouling barnacle, Amphibalanus amphitrite (Darwin, 1854): The first reference genome for Thecostraca.</title>
        <authorList>
            <person name="Kim W."/>
        </authorList>
    </citation>
    <scope>NUCLEOTIDE SEQUENCE [LARGE SCALE GENOMIC DNA]</scope>
    <source>
        <strain evidence="1">SNU_AA5</strain>
        <tissue evidence="1">Soma without cirri and trophi</tissue>
    </source>
</reference>
<dbReference type="EMBL" id="VIIS01002029">
    <property type="protein sequence ID" value="KAF0289473.1"/>
    <property type="molecule type" value="Genomic_DNA"/>
</dbReference>
<keyword evidence="2" id="KW-1185">Reference proteome</keyword>
<protein>
    <submittedName>
        <fullName evidence="1">Uncharacterized protein</fullName>
    </submittedName>
</protein>
<proteinExistence type="predicted"/>
<dbReference type="AlphaFoldDB" id="A0A6A4V718"/>
<dbReference type="OrthoDB" id="5984724at2759"/>
<accession>A0A6A4V718</accession>
<name>A0A6A4V718_AMPAM</name>
<gene>
    <name evidence="1" type="ORF">FJT64_012308</name>
</gene>
<dbReference type="PANTHER" id="PTHR47331:SF1">
    <property type="entry name" value="GAG-LIKE PROTEIN"/>
    <property type="match status" value="1"/>
</dbReference>
<dbReference type="Proteomes" id="UP000440578">
    <property type="component" value="Unassembled WGS sequence"/>
</dbReference>
<comment type="caution">
    <text evidence="1">The sequence shown here is derived from an EMBL/GenBank/DDBJ whole genome shotgun (WGS) entry which is preliminary data.</text>
</comment>
<sequence length="167" mass="18990">METRLIDSYVERIEQWSRLQSGDVEGLDRYALFVTDVKNAMSGATMGEFEHPSTLRLIASKLPVYLQDRWLREADRLSESGSFLTESLARRLKVRRDDTSISIETVGNERRVMQTSLASGLEVCGLDEAEFLPLPPLLTIDRIPVTQSDRCRMVSGEKERPEAARTR</sequence>